<dbReference type="InterPro" id="IPR014729">
    <property type="entry name" value="Rossmann-like_a/b/a_fold"/>
</dbReference>
<dbReference type="InterPro" id="IPR008266">
    <property type="entry name" value="Tyr_kinase_AS"/>
</dbReference>
<accession>A0AAQ3T7I3</accession>
<dbReference type="SMART" id="SM00219">
    <property type="entry name" value="TyrKc"/>
    <property type="match status" value="1"/>
</dbReference>
<evidence type="ECO:0000259" key="5">
    <source>
        <dbReference type="PROSITE" id="PS50011"/>
    </source>
</evidence>
<dbReference type="FunFam" id="3.30.200.20:FF:000162">
    <property type="entry name" value="Adenine nucleotide alpha hydrolase-like domain kinase"/>
    <property type="match status" value="1"/>
</dbReference>
<gene>
    <name evidence="6" type="ORF">U9M48_016935</name>
</gene>
<dbReference type="PANTHER" id="PTHR47989:SF14">
    <property type="entry name" value="INACTIVE PROTEIN KINASE SELMODRAFT_444075"/>
    <property type="match status" value="1"/>
</dbReference>
<evidence type="ECO:0000256" key="1">
    <source>
        <dbReference type="ARBA" id="ARBA00022741"/>
    </source>
</evidence>
<dbReference type="InterPro" id="IPR000719">
    <property type="entry name" value="Prot_kinase_dom"/>
</dbReference>
<sequence>MYAVISRIYSAARSRLEVFITALPGGSDGCGLSSGGSHRQGRRRRWSSPFRTPLGSPMSMSSIIGAGDDQATPASSEAVYATPPSGTATLATHPRAWSSPLPTPHMVVVALDATRNHRDDEIKTAINRLLDRGDILRGGDSLFVLGVVYSITHPMGYQSKPSTASFDGTSDQYLREQVVKIAESYKKKLHQVTETLRKHRITVTLKVSPGSPAKVVIIHEVNANKADYVVLDRHFRRDIRHLEKHIACRIAAFQEDLNVHHLKTMRSNPSSKRTDEVKDLQRFAVMMDLSSETLSDDTHREATRPSPVSYLASLSTHETSSMVACSMPYFSGMSLVIDDTVSLANGNYEEKMTSQHDSSDRPVLCIGCGLKSVLYIKESMKFPFSEIQAATSDFSNENLLGEGGFGHVYKGQLKDGQVIAAKLRKEASSQGYTEFFSEVQVLSFARHRNIVMLLGYCCKESYNILVYEYICNNSLEWHLFGMYSVDMLKINSYFNAGRPSTLRLFTWFGGTDKSASLLEWHKRHDIAVGIAKGLRFLHEECRAGPIIHRDLRPSNVLLTHDFVPMLGDFGLAKWKAGGDNIETRILGQSGYLAPEYAQFGMVSIRTDVYAFGIVLFQLISGRKVLDEQGGTHILQWVFYLAEPLVESLALHQLIDDRIKDAYDTYGLYQLARAAYLCVRTNPEQRPSMGEIVRLIETENDHIRDLSRQFIPHFMKLHKVLYKDIHDEQRK</sequence>
<dbReference type="InterPro" id="IPR020635">
    <property type="entry name" value="Tyr_kinase_cat_dom"/>
</dbReference>
<dbReference type="Gene3D" id="3.40.50.620">
    <property type="entry name" value="HUPs"/>
    <property type="match status" value="1"/>
</dbReference>
<dbReference type="AlphaFoldDB" id="A0AAQ3T7I3"/>
<dbReference type="PROSITE" id="PS50011">
    <property type="entry name" value="PROTEIN_KINASE_DOM"/>
    <property type="match status" value="1"/>
</dbReference>
<feature type="region of interest" description="Disordered" evidence="4">
    <location>
        <begin position="29"/>
        <end position="85"/>
    </location>
</feature>
<dbReference type="InterPro" id="IPR017441">
    <property type="entry name" value="Protein_kinase_ATP_BS"/>
</dbReference>
<keyword evidence="1 3" id="KW-0547">Nucleotide-binding</keyword>
<dbReference type="GO" id="GO:0005524">
    <property type="term" value="F:ATP binding"/>
    <property type="evidence" value="ECO:0007669"/>
    <property type="project" value="UniProtKB-UniRule"/>
</dbReference>
<dbReference type="PROSITE" id="PS00107">
    <property type="entry name" value="PROTEIN_KINASE_ATP"/>
    <property type="match status" value="1"/>
</dbReference>
<dbReference type="Gene3D" id="1.10.510.10">
    <property type="entry name" value="Transferase(Phosphotransferase) domain 1"/>
    <property type="match status" value="1"/>
</dbReference>
<dbReference type="PROSITE" id="PS00109">
    <property type="entry name" value="PROTEIN_KINASE_TYR"/>
    <property type="match status" value="1"/>
</dbReference>
<evidence type="ECO:0000256" key="3">
    <source>
        <dbReference type="PROSITE-ProRule" id="PRU10141"/>
    </source>
</evidence>
<evidence type="ECO:0000313" key="6">
    <source>
        <dbReference type="EMBL" id="WVZ67921.1"/>
    </source>
</evidence>
<protein>
    <recommendedName>
        <fullName evidence="5">Protein kinase domain-containing protein</fullName>
    </recommendedName>
</protein>
<dbReference type="GO" id="GO:0004713">
    <property type="term" value="F:protein tyrosine kinase activity"/>
    <property type="evidence" value="ECO:0007669"/>
    <property type="project" value="InterPro"/>
</dbReference>
<dbReference type="InterPro" id="IPR011009">
    <property type="entry name" value="Kinase-like_dom_sf"/>
</dbReference>
<feature type="binding site" evidence="3">
    <location>
        <position position="422"/>
    </location>
    <ligand>
        <name>ATP</name>
        <dbReference type="ChEBI" id="CHEBI:30616"/>
    </ligand>
</feature>
<reference evidence="6 7" key="1">
    <citation type="submission" date="2024-02" db="EMBL/GenBank/DDBJ databases">
        <title>High-quality chromosome-scale genome assembly of Pensacola bahiagrass (Paspalum notatum Flugge var. saurae).</title>
        <authorList>
            <person name="Vega J.M."/>
            <person name="Podio M."/>
            <person name="Orjuela J."/>
            <person name="Siena L.A."/>
            <person name="Pessino S.C."/>
            <person name="Combes M.C."/>
            <person name="Mariac C."/>
            <person name="Albertini E."/>
            <person name="Pupilli F."/>
            <person name="Ortiz J.P.A."/>
            <person name="Leblanc O."/>
        </authorList>
    </citation>
    <scope>NUCLEOTIDE SEQUENCE [LARGE SCALE GENOMIC DNA]</scope>
    <source>
        <strain evidence="6">R1</strain>
        <tissue evidence="6">Leaf</tissue>
    </source>
</reference>
<keyword evidence="2 3" id="KW-0067">ATP-binding</keyword>
<name>A0AAQ3T7I3_PASNO</name>
<dbReference type="PANTHER" id="PTHR47989">
    <property type="entry name" value="OS01G0750732 PROTEIN"/>
    <property type="match status" value="1"/>
</dbReference>
<keyword evidence="7" id="KW-1185">Reference proteome</keyword>
<evidence type="ECO:0000256" key="2">
    <source>
        <dbReference type="ARBA" id="ARBA00022840"/>
    </source>
</evidence>
<proteinExistence type="predicted"/>
<dbReference type="EMBL" id="CP144748">
    <property type="protein sequence ID" value="WVZ67921.1"/>
    <property type="molecule type" value="Genomic_DNA"/>
</dbReference>
<evidence type="ECO:0000256" key="4">
    <source>
        <dbReference type="SAM" id="MobiDB-lite"/>
    </source>
</evidence>
<dbReference type="Pfam" id="PF07714">
    <property type="entry name" value="PK_Tyr_Ser-Thr"/>
    <property type="match status" value="1"/>
</dbReference>
<organism evidence="6 7">
    <name type="scientific">Paspalum notatum var. saurae</name>
    <dbReference type="NCBI Taxonomy" id="547442"/>
    <lineage>
        <taxon>Eukaryota</taxon>
        <taxon>Viridiplantae</taxon>
        <taxon>Streptophyta</taxon>
        <taxon>Embryophyta</taxon>
        <taxon>Tracheophyta</taxon>
        <taxon>Spermatophyta</taxon>
        <taxon>Magnoliopsida</taxon>
        <taxon>Liliopsida</taxon>
        <taxon>Poales</taxon>
        <taxon>Poaceae</taxon>
        <taxon>PACMAD clade</taxon>
        <taxon>Panicoideae</taxon>
        <taxon>Andropogonodae</taxon>
        <taxon>Paspaleae</taxon>
        <taxon>Paspalinae</taxon>
        <taxon>Paspalum</taxon>
    </lineage>
</organism>
<dbReference type="Gene3D" id="3.30.200.20">
    <property type="entry name" value="Phosphorylase Kinase, domain 1"/>
    <property type="match status" value="1"/>
</dbReference>
<dbReference type="SUPFAM" id="SSF56112">
    <property type="entry name" value="Protein kinase-like (PK-like)"/>
    <property type="match status" value="1"/>
</dbReference>
<evidence type="ECO:0000313" key="7">
    <source>
        <dbReference type="Proteomes" id="UP001341281"/>
    </source>
</evidence>
<dbReference type="Proteomes" id="UP001341281">
    <property type="component" value="Chromosome 04"/>
</dbReference>
<dbReference type="InterPro" id="IPR001245">
    <property type="entry name" value="Ser-Thr/Tyr_kinase_cat_dom"/>
</dbReference>
<feature type="domain" description="Protein kinase" evidence="5">
    <location>
        <begin position="394"/>
        <end position="710"/>
    </location>
</feature>